<dbReference type="STRING" id="546991.N1JJ35"/>
<dbReference type="eggNOG" id="ENOG502S6PS">
    <property type="taxonomic scope" value="Eukaryota"/>
</dbReference>
<accession>N1JJ35</accession>
<protein>
    <submittedName>
        <fullName evidence="1">Uncharacterized protein</fullName>
    </submittedName>
</protein>
<evidence type="ECO:0000313" key="2">
    <source>
        <dbReference type="Proteomes" id="UP000015441"/>
    </source>
</evidence>
<gene>
    <name evidence="1" type="ORF">BGHDH14_bgh02673</name>
</gene>
<organism evidence="1 2">
    <name type="scientific">Blumeria graminis f. sp. hordei (strain DH14)</name>
    <name type="common">Barley powdery mildew</name>
    <name type="synonym">Oidium monilioides f. sp. hordei</name>
    <dbReference type="NCBI Taxonomy" id="546991"/>
    <lineage>
        <taxon>Eukaryota</taxon>
        <taxon>Fungi</taxon>
        <taxon>Dikarya</taxon>
        <taxon>Ascomycota</taxon>
        <taxon>Pezizomycotina</taxon>
        <taxon>Leotiomycetes</taxon>
        <taxon>Erysiphales</taxon>
        <taxon>Erysiphaceae</taxon>
        <taxon>Blumeria</taxon>
        <taxon>Blumeria hordei</taxon>
    </lineage>
</organism>
<dbReference type="InterPro" id="IPR029063">
    <property type="entry name" value="SAM-dependent_MTases_sf"/>
</dbReference>
<dbReference type="EMBL" id="CAUH01004037">
    <property type="protein sequence ID" value="CCU78541.1"/>
    <property type="molecule type" value="Genomic_DNA"/>
</dbReference>
<dbReference type="InParanoid" id="N1JJ35"/>
<reference evidence="1 2" key="1">
    <citation type="journal article" date="2010" name="Science">
        <title>Genome expansion and gene loss in powdery mildew fungi reveal tradeoffs in extreme parasitism.</title>
        <authorList>
            <person name="Spanu P.D."/>
            <person name="Abbott J.C."/>
            <person name="Amselem J."/>
            <person name="Burgis T.A."/>
            <person name="Soanes D.M."/>
            <person name="Stueber K."/>
            <person name="Ver Loren van Themaat E."/>
            <person name="Brown J.K.M."/>
            <person name="Butcher S.A."/>
            <person name="Gurr S.J."/>
            <person name="Lebrun M.-H."/>
            <person name="Ridout C.J."/>
            <person name="Schulze-Lefert P."/>
            <person name="Talbot N.J."/>
            <person name="Ahmadinejad N."/>
            <person name="Ametz C."/>
            <person name="Barton G.R."/>
            <person name="Benjdia M."/>
            <person name="Bidzinski P."/>
            <person name="Bindschedler L.V."/>
            <person name="Both M."/>
            <person name="Brewer M.T."/>
            <person name="Cadle-Davidson L."/>
            <person name="Cadle-Davidson M.M."/>
            <person name="Collemare J."/>
            <person name="Cramer R."/>
            <person name="Frenkel O."/>
            <person name="Godfrey D."/>
            <person name="Harriman J."/>
            <person name="Hoede C."/>
            <person name="King B.C."/>
            <person name="Klages S."/>
            <person name="Kleemann J."/>
            <person name="Knoll D."/>
            <person name="Koti P.S."/>
            <person name="Kreplak J."/>
            <person name="Lopez-Ruiz F.J."/>
            <person name="Lu X."/>
            <person name="Maekawa T."/>
            <person name="Mahanil S."/>
            <person name="Micali C."/>
            <person name="Milgroom M.G."/>
            <person name="Montana G."/>
            <person name="Noir S."/>
            <person name="O'Connell R.J."/>
            <person name="Oberhaensli S."/>
            <person name="Parlange F."/>
            <person name="Pedersen C."/>
            <person name="Quesneville H."/>
            <person name="Reinhardt R."/>
            <person name="Rott M."/>
            <person name="Sacristan S."/>
            <person name="Schmidt S.M."/>
            <person name="Schoen M."/>
            <person name="Skamnioti P."/>
            <person name="Sommer H."/>
            <person name="Stephens A."/>
            <person name="Takahara H."/>
            <person name="Thordal-Christensen H."/>
            <person name="Vigouroux M."/>
            <person name="Wessling R."/>
            <person name="Wicker T."/>
            <person name="Panstruga R."/>
        </authorList>
    </citation>
    <scope>NUCLEOTIDE SEQUENCE [LARGE SCALE GENOMIC DNA]</scope>
    <source>
        <strain evidence="1">DH14</strain>
    </source>
</reference>
<dbReference type="SUPFAM" id="SSF53335">
    <property type="entry name" value="S-adenosyl-L-methionine-dependent methyltransferases"/>
    <property type="match status" value="1"/>
</dbReference>
<sequence length="240" mass="27322">MSGHSIRHWPTYLRQCYAHLAPGGWVEAQETSFLPHSLPSGPFPADSHILQWHALFHAGMRAAGRDLCVTAQDIRIAMEESGFINICVHEDVLPMGPWCSDNRLREAGELIKQSMIEGLGGVSCAVFTRILGWEVLDLELFLEKVRKEWRTKDIHGYWPLVDPRDTIFDFISASNPFFLTKIIDLQFMAKNQNISSLLSFNISLVARNACQFLENVNLSRMGLARRTYVQFYNNLLALNL</sequence>
<evidence type="ECO:0000313" key="1">
    <source>
        <dbReference type="EMBL" id="CCU78541.1"/>
    </source>
</evidence>
<dbReference type="OrthoDB" id="2013972at2759"/>
<comment type="caution">
    <text evidence="1">The sequence shown here is derived from an EMBL/GenBank/DDBJ whole genome shotgun (WGS) entry which is preliminary data.</text>
</comment>
<name>N1JJ35_BLUG1</name>
<dbReference type="Proteomes" id="UP000015441">
    <property type="component" value="Unassembled WGS sequence"/>
</dbReference>
<dbReference type="Gene3D" id="3.40.50.150">
    <property type="entry name" value="Vaccinia Virus protein VP39"/>
    <property type="match status" value="1"/>
</dbReference>
<proteinExistence type="predicted"/>
<dbReference type="HOGENOM" id="CLU_1156206_0_0_1"/>
<dbReference type="AlphaFoldDB" id="N1JJ35"/>
<keyword evidence="2" id="KW-1185">Reference proteome</keyword>